<feature type="region of interest" description="Disordered" evidence="2">
    <location>
        <begin position="261"/>
        <end position="361"/>
    </location>
</feature>
<dbReference type="GO" id="GO:0036064">
    <property type="term" value="C:ciliary basal body"/>
    <property type="evidence" value="ECO:0007669"/>
    <property type="project" value="TreeGrafter"/>
</dbReference>
<feature type="compositionally biased region" description="Polar residues" evidence="2">
    <location>
        <begin position="1367"/>
        <end position="1383"/>
    </location>
</feature>
<feature type="region of interest" description="Disordered" evidence="2">
    <location>
        <begin position="617"/>
        <end position="638"/>
    </location>
</feature>
<feature type="compositionally biased region" description="Pro residues" evidence="2">
    <location>
        <begin position="776"/>
        <end position="799"/>
    </location>
</feature>
<feature type="coiled-coil region" evidence="1">
    <location>
        <begin position="189"/>
        <end position="216"/>
    </location>
</feature>
<accession>A0AAV4AZE0</accession>
<feature type="region of interest" description="Disordered" evidence="2">
    <location>
        <begin position="502"/>
        <end position="574"/>
    </location>
</feature>
<feature type="compositionally biased region" description="Gly residues" evidence="2">
    <location>
        <begin position="1345"/>
        <end position="1357"/>
    </location>
</feature>
<protein>
    <submittedName>
        <fullName evidence="3">Talpid3 protein</fullName>
    </submittedName>
</protein>
<feature type="compositionally biased region" description="Acidic residues" evidence="2">
    <location>
        <begin position="908"/>
        <end position="922"/>
    </location>
</feature>
<evidence type="ECO:0000313" key="3">
    <source>
        <dbReference type="EMBL" id="GFO11941.1"/>
    </source>
</evidence>
<feature type="compositionally biased region" description="Acidic residues" evidence="2">
    <location>
        <begin position="1422"/>
        <end position="1432"/>
    </location>
</feature>
<feature type="compositionally biased region" description="Basic and acidic residues" evidence="2">
    <location>
        <begin position="305"/>
        <end position="317"/>
    </location>
</feature>
<feature type="compositionally biased region" description="Basic and acidic residues" evidence="2">
    <location>
        <begin position="1126"/>
        <end position="1140"/>
    </location>
</feature>
<feature type="compositionally biased region" description="Polar residues" evidence="2">
    <location>
        <begin position="320"/>
        <end position="338"/>
    </location>
</feature>
<evidence type="ECO:0000256" key="1">
    <source>
        <dbReference type="SAM" id="Coils"/>
    </source>
</evidence>
<keyword evidence="4" id="KW-1185">Reference proteome</keyword>
<keyword evidence="1" id="KW-0175">Coiled coil</keyword>
<gene>
    <name evidence="3" type="ORF">PoB_003844600</name>
</gene>
<comment type="caution">
    <text evidence="3">The sequence shown here is derived from an EMBL/GenBank/DDBJ whole genome shotgun (WGS) entry which is preliminary data.</text>
</comment>
<feature type="compositionally biased region" description="Basic and acidic residues" evidence="2">
    <location>
        <begin position="1261"/>
        <end position="1275"/>
    </location>
</feature>
<dbReference type="EMBL" id="BLXT01004368">
    <property type="protein sequence ID" value="GFO11941.1"/>
    <property type="molecule type" value="Genomic_DNA"/>
</dbReference>
<evidence type="ECO:0000256" key="2">
    <source>
        <dbReference type="SAM" id="MobiDB-lite"/>
    </source>
</evidence>
<feature type="compositionally biased region" description="Low complexity" evidence="2">
    <location>
        <begin position="1277"/>
        <end position="1297"/>
    </location>
</feature>
<feature type="compositionally biased region" description="Low complexity" evidence="2">
    <location>
        <begin position="800"/>
        <end position="813"/>
    </location>
</feature>
<feature type="region of interest" description="Disordered" evidence="2">
    <location>
        <begin position="1032"/>
        <end position="1061"/>
    </location>
</feature>
<dbReference type="GO" id="GO:0005814">
    <property type="term" value="C:centriole"/>
    <property type="evidence" value="ECO:0007669"/>
    <property type="project" value="TreeGrafter"/>
</dbReference>
<proteinExistence type="predicted"/>
<dbReference type="Proteomes" id="UP000735302">
    <property type="component" value="Unassembled WGS sequence"/>
</dbReference>
<organism evidence="3 4">
    <name type="scientific">Plakobranchus ocellatus</name>
    <dbReference type="NCBI Taxonomy" id="259542"/>
    <lineage>
        <taxon>Eukaryota</taxon>
        <taxon>Metazoa</taxon>
        <taxon>Spiralia</taxon>
        <taxon>Lophotrochozoa</taxon>
        <taxon>Mollusca</taxon>
        <taxon>Gastropoda</taxon>
        <taxon>Heterobranchia</taxon>
        <taxon>Euthyneura</taxon>
        <taxon>Panpulmonata</taxon>
        <taxon>Sacoglossa</taxon>
        <taxon>Placobranchoidea</taxon>
        <taxon>Plakobranchidae</taxon>
        <taxon>Plakobranchus</taxon>
    </lineage>
</organism>
<feature type="compositionally biased region" description="Low complexity" evidence="2">
    <location>
        <begin position="464"/>
        <end position="476"/>
    </location>
</feature>
<sequence length="1439" mass="156888">MKGFGGTVDSLPALTSAETILINNSAGGRRSDKSPVDTARQLVTSLSELEKETAHSVWNNKSADVKSKRSDRDLSPSPLEQYLKHYDTEAPACYEPPVPSSAAKRRAKKHQAHLNQLLDAREVLNRLQTTRETLEGNLDSVLRSRRDVSVFSAMMASAPEGSKEQLRIQKMVNKKISALEADVQREVLRGLAQEQAQQLAAKREQERQRLAAKQGAFTSGGTSSTLAFQNTDFLAKNKFSISARQNEQSARLAYGKQNFNVNANTGRGAANTRGKENRVSKVKPPPKPTVIRDQKTLARTYGKPEYQRGRTTIRDPYMHFQNTKKGVASKTSVLNESAVSREGRSRSPPKSGRGLGETGNMTARQFYFSPTRGYIPLDPGDSAPIQGQLVSMAIPLGQPRMERGVRSAAVPVALSPDRRASNPVTSTPVPVTSTGNVAVVSFPIAEEVIESREREPELSKQVLPPIDIDSISPMSSRQSDIQIRSPQHSNVNLTFLQNTHDEVQSDENSDQDETLTEGDPELEQSGQGLQFPGYEPRSQAEYSGPSFPPQKTGHTGGAGDWMAGSTQALPPQSQLSDVMAEDLKRRDLLERNAVYWLEQELMAQVLSKVMPIEVGQKPEAENSKDIAASEADGSEISPREDSLLVADMIGQGGLQLFIDAGQPVDNALVQALVKEVLQEKVSSMLAARSTEGQNQGQEARVKDEVETVLKEGRVPSGPARVPTPETTPKTSPIASPRRQQTASTISRPVTPPLSPPEKGFRFKPAPVEEHPSEPLAQPPPLPPPRAQPEPKVDAPPPPQQHQQQLQQVQQQLVADTGDLDSEPSVSIDISEELRRVAGQGKPQEPHEPVTIRHSVATPPLSPPPIVEEDTAPVKRNVTPPPTPSVSLESSPAKRAVPAPNREPQREMQEEETEEEEDEEEEQPQPIMISVAVGEDHPLSSGVQTTPRRTTSPKRPRTPVSVATEPSPPPSTESSLSETVNENVSEGQWLLSRSEGQVVAGLHINEAVRKQILKKSVMNGGVDVSTASTLRDTDDLDLDDADQNNKSEGEFLYAGLPSPDQNPMLQLLAEMQRHPSMVPQRDIPGPQVRQILSGPAPQDMMSTTGRSLGELSMGQVPPTRLVQVQSRADHQQRQFDPDPKHQRGGSGQGRSLSRSPNRRSREGSRERQERDRRRGGDGRRERDSRTPSPLQRAEDVEEERTQGRGSPLRGQTPPPQQQLLSSGSTRGRSSRGQMQYQPVLSEGAPLATRGRHSGGYRGGARRSSDSKMSHSSDRALQRSGSSYVSESVSRSADSASLRRSGENNAGVLTSSFKSRQSSIGAKKSVDFDLTGTNEHRQWQEERDMGLTGGSGRSRGSSGGSSRDRYSPTRLSASSDPNRSRSLGLTYSFDGSMDDSELKRIVGSTGGTGTAPYRMSVTIPSIAGDEDSELSEIDISDRHYH</sequence>
<dbReference type="GO" id="GO:0007224">
    <property type="term" value="P:smoothened signaling pathway"/>
    <property type="evidence" value="ECO:0007669"/>
    <property type="project" value="InterPro"/>
</dbReference>
<feature type="compositionally biased region" description="Acidic residues" evidence="2">
    <location>
        <begin position="504"/>
        <end position="522"/>
    </location>
</feature>
<reference evidence="3 4" key="1">
    <citation type="journal article" date="2021" name="Elife">
        <title>Chloroplast acquisition without the gene transfer in kleptoplastic sea slugs, Plakobranchus ocellatus.</title>
        <authorList>
            <person name="Maeda T."/>
            <person name="Takahashi S."/>
            <person name="Yoshida T."/>
            <person name="Shimamura S."/>
            <person name="Takaki Y."/>
            <person name="Nagai Y."/>
            <person name="Toyoda A."/>
            <person name="Suzuki Y."/>
            <person name="Arimoto A."/>
            <person name="Ishii H."/>
            <person name="Satoh N."/>
            <person name="Nishiyama T."/>
            <person name="Hasebe M."/>
            <person name="Maruyama T."/>
            <person name="Minagawa J."/>
            <person name="Obokata J."/>
            <person name="Shigenobu S."/>
        </authorList>
    </citation>
    <scope>NUCLEOTIDE SEQUENCE [LARGE SCALE GENOMIC DNA]</scope>
</reference>
<feature type="compositionally biased region" description="Polar residues" evidence="2">
    <location>
        <begin position="1301"/>
        <end position="1318"/>
    </location>
</feature>
<name>A0AAV4AZE0_9GAST</name>
<feature type="coiled-coil region" evidence="1">
    <location>
        <begin position="117"/>
        <end position="144"/>
    </location>
</feature>
<feature type="compositionally biased region" description="Low complexity" evidence="2">
    <location>
        <begin position="1216"/>
        <end position="1231"/>
    </location>
</feature>
<feature type="compositionally biased region" description="Polar residues" evidence="2">
    <location>
        <begin position="724"/>
        <end position="747"/>
    </location>
</feature>
<feature type="region of interest" description="Disordered" evidence="2">
    <location>
        <begin position="451"/>
        <end position="482"/>
    </location>
</feature>
<dbReference type="PANTHER" id="PTHR15721:SF2">
    <property type="entry name" value="PROTEIN TALPID3"/>
    <property type="match status" value="1"/>
</dbReference>
<dbReference type="PANTHER" id="PTHR15721">
    <property type="entry name" value="KIAA0586 PROTEIN"/>
    <property type="match status" value="1"/>
</dbReference>
<evidence type="ECO:0000313" key="4">
    <source>
        <dbReference type="Proteomes" id="UP000735302"/>
    </source>
</evidence>
<feature type="compositionally biased region" description="Polar residues" evidence="2">
    <location>
        <begin position="564"/>
        <end position="574"/>
    </location>
</feature>
<feature type="compositionally biased region" description="Basic and acidic residues" evidence="2">
    <location>
        <begin position="1158"/>
        <end position="1184"/>
    </location>
</feature>
<feature type="region of interest" description="Disordered" evidence="2">
    <location>
        <begin position="1417"/>
        <end position="1439"/>
    </location>
</feature>
<dbReference type="InterPro" id="IPR029246">
    <property type="entry name" value="TALPID3"/>
</dbReference>
<feature type="region of interest" description="Disordered" evidence="2">
    <location>
        <begin position="708"/>
        <end position="980"/>
    </location>
</feature>
<dbReference type="Pfam" id="PF15324">
    <property type="entry name" value="TALPID3"/>
    <property type="match status" value="1"/>
</dbReference>
<feature type="region of interest" description="Disordered" evidence="2">
    <location>
        <begin position="1075"/>
        <end position="1387"/>
    </location>
</feature>
<feature type="compositionally biased region" description="Basic and acidic residues" evidence="2">
    <location>
        <begin position="1332"/>
        <end position="1343"/>
    </location>
</feature>